<gene>
    <name evidence="1" type="ORF">ANCDUO_06950</name>
</gene>
<reference evidence="1 2" key="1">
    <citation type="submission" date="2013-12" db="EMBL/GenBank/DDBJ databases">
        <title>Draft genome of the parsitic nematode Ancylostoma duodenale.</title>
        <authorList>
            <person name="Mitreva M."/>
        </authorList>
    </citation>
    <scope>NUCLEOTIDE SEQUENCE [LARGE SCALE GENOMIC DNA]</scope>
    <source>
        <strain evidence="1 2">Zhejiang</strain>
    </source>
</reference>
<accession>A0A0C2DJU1</accession>
<keyword evidence="2" id="KW-1185">Reference proteome</keyword>
<proteinExistence type="predicted"/>
<dbReference type="EMBL" id="KN729092">
    <property type="protein sequence ID" value="KIH62767.1"/>
    <property type="molecule type" value="Genomic_DNA"/>
</dbReference>
<protein>
    <submittedName>
        <fullName evidence="1">Uncharacterized protein</fullName>
    </submittedName>
</protein>
<dbReference type="AlphaFoldDB" id="A0A0C2DJU1"/>
<evidence type="ECO:0000313" key="2">
    <source>
        <dbReference type="Proteomes" id="UP000054047"/>
    </source>
</evidence>
<organism evidence="1 2">
    <name type="scientific">Ancylostoma duodenale</name>
    <dbReference type="NCBI Taxonomy" id="51022"/>
    <lineage>
        <taxon>Eukaryota</taxon>
        <taxon>Metazoa</taxon>
        <taxon>Ecdysozoa</taxon>
        <taxon>Nematoda</taxon>
        <taxon>Chromadorea</taxon>
        <taxon>Rhabditida</taxon>
        <taxon>Rhabditina</taxon>
        <taxon>Rhabditomorpha</taxon>
        <taxon>Strongyloidea</taxon>
        <taxon>Ancylostomatidae</taxon>
        <taxon>Ancylostomatinae</taxon>
        <taxon>Ancylostoma</taxon>
    </lineage>
</organism>
<dbReference type="Proteomes" id="UP000054047">
    <property type="component" value="Unassembled WGS sequence"/>
</dbReference>
<evidence type="ECO:0000313" key="1">
    <source>
        <dbReference type="EMBL" id="KIH62767.1"/>
    </source>
</evidence>
<sequence>MVTETYGGRRMQHRKKCMWCGKRGSQLCRTNGGDTLAARQRFRCRCISSSRLQQLTQLQRSSCPSPGCGC</sequence>
<name>A0A0C2DJU1_9BILA</name>